<gene>
    <name evidence="7" type="ORF">K1W69_23080</name>
</gene>
<evidence type="ECO:0000256" key="3">
    <source>
        <dbReference type="ARBA" id="ARBA00022692"/>
    </source>
</evidence>
<keyword evidence="3 6" id="KW-0812">Transmembrane</keyword>
<keyword evidence="8" id="KW-1185">Reference proteome</keyword>
<evidence type="ECO:0000256" key="5">
    <source>
        <dbReference type="ARBA" id="ARBA00023136"/>
    </source>
</evidence>
<accession>A0AAE2ZUW4</accession>
<evidence type="ECO:0000256" key="4">
    <source>
        <dbReference type="ARBA" id="ARBA00022989"/>
    </source>
</evidence>
<evidence type="ECO:0000313" key="8">
    <source>
        <dbReference type="Proteomes" id="UP001196509"/>
    </source>
</evidence>
<evidence type="ECO:0000256" key="6">
    <source>
        <dbReference type="SAM" id="Phobius"/>
    </source>
</evidence>
<feature type="transmembrane region" description="Helical" evidence="6">
    <location>
        <begin position="181"/>
        <end position="203"/>
    </location>
</feature>
<dbReference type="Proteomes" id="UP001196509">
    <property type="component" value="Unassembled WGS sequence"/>
</dbReference>
<dbReference type="RefSeq" id="WP_220230815.1">
    <property type="nucleotide sequence ID" value="NZ_JAICBX010000005.1"/>
</dbReference>
<dbReference type="AlphaFoldDB" id="A0AAE2ZUW4"/>
<comment type="caution">
    <text evidence="7">The sequence shown here is derived from an EMBL/GenBank/DDBJ whole genome shotgun (WGS) entry which is preliminary data.</text>
</comment>
<name>A0AAE2ZUW4_9HYPH</name>
<feature type="transmembrane region" description="Helical" evidence="6">
    <location>
        <begin position="148"/>
        <end position="169"/>
    </location>
</feature>
<protein>
    <submittedName>
        <fullName evidence="7">LysE family transporter</fullName>
    </submittedName>
</protein>
<reference evidence="7" key="1">
    <citation type="submission" date="2021-08" db="EMBL/GenBank/DDBJ databases">
        <title>Hoeflea bacterium WL0058 sp. nov., isolated from the sediment.</title>
        <authorList>
            <person name="Wang L."/>
            <person name="Zhang D."/>
        </authorList>
    </citation>
    <scope>NUCLEOTIDE SEQUENCE</scope>
    <source>
        <strain evidence="7">WL0058</strain>
    </source>
</reference>
<feature type="transmembrane region" description="Helical" evidence="6">
    <location>
        <begin position="37"/>
        <end position="58"/>
    </location>
</feature>
<feature type="transmembrane region" description="Helical" evidence="6">
    <location>
        <begin position="70"/>
        <end position="91"/>
    </location>
</feature>
<dbReference type="EMBL" id="JAICBX010000005">
    <property type="protein sequence ID" value="MBW8640097.1"/>
    <property type="molecule type" value="Genomic_DNA"/>
</dbReference>
<dbReference type="PANTHER" id="PTHR30086:SF20">
    <property type="entry name" value="ARGININE EXPORTER PROTEIN ARGO-RELATED"/>
    <property type="match status" value="1"/>
</dbReference>
<evidence type="ECO:0000256" key="1">
    <source>
        <dbReference type="ARBA" id="ARBA00004651"/>
    </source>
</evidence>
<sequence>MNAEIWFALAAANFAASVAPGQNVALVGSATARTGLVGGTAALLGILVAELIWSVLALTLAVTAREVSPILFTCLKAASGGFLFWLGMSLLREGPSAASDAAAPAGCFARFTLDGFWIGLANPLALIFFLSLFPGLVSDLGDTTDPMVLACCVSAILLSSAAGLAPWLVSSGALAKIGFARHLHVLSGGALLVMGVLVTFRLIS</sequence>
<dbReference type="PANTHER" id="PTHR30086">
    <property type="entry name" value="ARGININE EXPORTER PROTEIN ARGO"/>
    <property type="match status" value="1"/>
</dbReference>
<dbReference type="Pfam" id="PF01810">
    <property type="entry name" value="LysE"/>
    <property type="match status" value="1"/>
</dbReference>
<keyword evidence="2" id="KW-1003">Cell membrane</keyword>
<keyword evidence="4 6" id="KW-1133">Transmembrane helix</keyword>
<dbReference type="GO" id="GO:0015171">
    <property type="term" value="F:amino acid transmembrane transporter activity"/>
    <property type="evidence" value="ECO:0007669"/>
    <property type="project" value="TreeGrafter"/>
</dbReference>
<feature type="transmembrane region" description="Helical" evidence="6">
    <location>
        <begin position="116"/>
        <end position="136"/>
    </location>
</feature>
<organism evidence="7 8">
    <name type="scientific">Flavimaribacter sediminis</name>
    <dbReference type="NCBI Taxonomy" id="2865987"/>
    <lineage>
        <taxon>Bacteria</taxon>
        <taxon>Pseudomonadati</taxon>
        <taxon>Pseudomonadota</taxon>
        <taxon>Alphaproteobacteria</taxon>
        <taxon>Hyphomicrobiales</taxon>
        <taxon>Rhizobiaceae</taxon>
        <taxon>Flavimaribacter</taxon>
    </lineage>
</organism>
<dbReference type="GO" id="GO:0005886">
    <property type="term" value="C:plasma membrane"/>
    <property type="evidence" value="ECO:0007669"/>
    <property type="project" value="UniProtKB-SubCell"/>
</dbReference>
<keyword evidence="5 6" id="KW-0472">Membrane</keyword>
<evidence type="ECO:0000313" key="7">
    <source>
        <dbReference type="EMBL" id="MBW8640097.1"/>
    </source>
</evidence>
<dbReference type="InterPro" id="IPR001123">
    <property type="entry name" value="LeuE-type"/>
</dbReference>
<evidence type="ECO:0000256" key="2">
    <source>
        <dbReference type="ARBA" id="ARBA00022475"/>
    </source>
</evidence>
<proteinExistence type="predicted"/>
<comment type="subcellular location">
    <subcellularLocation>
        <location evidence="1">Cell membrane</location>
        <topology evidence="1">Multi-pass membrane protein</topology>
    </subcellularLocation>
</comment>